<dbReference type="InterPro" id="IPR040324">
    <property type="entry name" value="WDR44/Dgr2"/>
</dbReference>
<evidence type="ECO:0000256" key="3">
    <source>
        <dbReference type="PROSITE-ProRule" id="PRU00221"/>
    </source>
</evidence>
<evidence type="ECO:0000313" key="6">
    <source>
        <dbReference type="Proteomes" id="UP001151287"/>
    </source>
</evidence>
<dbReference type="InterPro" id="IPR015943">
    <property type="entry name" value="WD40/YVTN_repeat-like_dom_sf"/>
</dbReference>
<dbReference type="InterPro" id="IPR011048">
    <property type="entry name" value="Haem_d1_sf"/>
</dbReference>
<evidence type="ECO:0000256" key="1">
    <source>
        <dbReference type="ARBA" id="ARBA00022574"/>
    </source>
</evidence>
<dbReference type="Pfam" id="PF00400">
    <property type="entry name" value="WD40"/>
    <property type="match status" value="3"/>
</dbReference>
<organism evidence="5 6">
    <name type="scientific">Rhynchospora breviuscula</name>
    <dbReference type="NCBI Taxonomy" id="2022672"/>
    <lineage>
        <taxon>Eukaryota</taxon>
        <taxon>Viridiplantae</taxon>
        <taxon>Streptophyta</taxon>
        <taxon>Embryophyta</taxon>
        <taxon>Tracheophyta</taxon>
        <taxon>Spermatophyta</taxon>
        <taxon>Magnoliopsida</taxon>
        <taxon>Liliopsida</taxon>
        <taxon>Poales</taxon>
        <taxon>Cyperaceae</taxon>
        <taxon>Cyperoideae</taxon>
        <taxon>Rhynchosporeae</taxon>
        <taxon>Rhynchospora</taxon>
    </lineage>
</organism>
<feature type="compositionally biased region" description="Basic and acidic residues" evidence="4">
    <location>
        <begin position="105"/>
        <end position="115"/>
    </location>
</feature>
<reference evidence="5" key="1">
    <citation type="journal article" date="2022" name="Cell">
        <title>Repeat-based holocentromeres influence genome architecture and karyotype evolution.</title>
        <authorList>
            <person name="Hofstatter P.G."/>
            <person name="Thangavel G."/>
            <person name="Lux T."/>
            <person name="Neumann P."/>
            <person name="Vondrak T."/>
            <person name="Novak P."/>
            <person name="Zhang M."/>
            <person name="Costa L."/>
            <person name="Castellani M."/>
            <person name="Scott A."/>
            <person name="Toegelov H."/>
            <person name="Fuchs J."/>
            <person name="Mata-Sucre Y."/>
            <person name="Dias Y."/>
            <person name="Vanzela A.L.L."/>
            <person name="Huettel B."/>
            <person name="Almeida C.C.S."/>
            <person name="Simkova H."/>
            <person name="Souza G."/>
            <person name="Pedrosa-Harand A."/>
            <person name="Macas J."/>
            <person name="Mayer K.F.X."/>
            <person name="Houben A."/>
            <person name="Marques A."/>
        </authorList>
    </citation>
    <scope>NUCLEOTIDE SEQUENCE</scope>
    <source>
        <strain evidence="5">RhyBre1mFocal</strain>
    </source>
</reference>
<sequence length="700" mass="79069">MGRNEVFVPEDEEEEELFFDSIEEFPNLTNSSQDTPTDEEIEHNFSSVYQVWLSGSVSIKKRREKFIQSMGLDLDLSPTVEPEHHEPKSFNEMMISSEAVDEDQYSERAISDGEHPSLSSSSTQSSLSRWSSDSRDRSFDLGFDLSIKNMDNGTIFLIDEVARDGSLTRLHELGSNQIVTGAEFHSSFGSSQYVLNLMQKEESSSKHVVKAEKNNWLRRLGIRTHGKDITAHKTESDSVKSNSMREEAVVQRIKTHTRKKHWRELSEVYMCQEFKTHHGAILAMKFSPDGKFLATGGEDGLLRVWRVIECERNKGFDFHRDDVSSVYFTINENHQIVPVFSNGEKKDRHVKLHGSSTCVVIPERVFGIDEEPLQELRGHVGDVLDISWSKNKSLLSASADKTVRLWKIGCDSCLQVFSHKNYVTCVQFNPLNEDYFMTGSIDGIVRIWDISSSRVVNWIETKEIITAICFHPDEMKAMVGTMTGQCQLYDVSDNQLKLKYEISLQGKKKSPHKRVTSLEFCPHDSTKLMVASADSIIRILEGSEVKFRYKGLKSHGNHVSASFTREGNHIISCTENSIYLLNSASRVTCNLHSTKDIRSSEQFLSEHTSLAVPWNGVPETDLHLLISMQDDSHGTRGNATWPEEKLSPGSASPLTLSKSQLKFLKGACQNGTETWGQVVVTAGWDGRIKSYQNFGFPVQA</sequence>
<feature type="repeat" description="WD" evidence="3">
    <location>
        <begin position="416"/>
        <end position="458"/>
    </location>
</feature>
<keyword evidence="6" id="KW-1185">Reference proteome</keyword>
<feature type="repeat" description="WD" evidence="3">
    <location>
        <begin position="376"/>
        <end position="408"/>
    </location>
</feature>
<dbReference type="PROSITE" id="PS50294">
    <property type="entry name" value="WD_REPEATS_REGION"/>
    <property type="match status" value="3"/>
</dbReference>
<accession>A0A9Q0CI10</accession>
<proteinExistence type="predicted"/>
<dbReference type="Gene3D" id="2.130.10.10">
    <property type="entry name" value="YVTN repeat-like/Quinoprotein amine dehydrogenase"/>
    <property type="match status" value="2"/>
</dbReference>
<feature type="repeat" description="WD" evidence="3">
    <location>
        <begin position="274"/>
        <end position="307"/>
    </location>
</feature>
<dbReference type="AlphaFoldDB" id="A0A9Q0CI10"/>
<dbReference type="OrthoDB" id="408728at2759"/>
<evidence type="ECO:0000256" key="2">
    <source>
        <dbReference type="ARBA" id="ARBA00022737"/>
    </source>
</evidence>
<gene>
    <name evidence="5" type="ORF">LUZ63_010938</name>
</gene>
<dbReference type="SUPFAM" id="SSF51004">
    <property type="entry name" value="C-terminal (heme d1) domain of cytochrome cd1-nitrite reductase"/>
    <property type="match status" value="1"/>
</dbReference>
<dbReference type="Proteomes" id="UP001151287">
    <property type="component" value="Unassembled WGS sequence"/>
</dbReference>
<dbReference type="InterPro" id="IPR001680">
    <property type="entry name" value="WD40_rpt"/>
</dbReference>
<dbReference type="PANTHER" id="PTHR14221">
    <property type="entry name" value="WD REPEAT DOMAIN 44"/>
    <property type="match status" value="1"/>
</dbReference>
<dbReference type="EMBL" id="JAMQYH010000003">
    <property type="protein sequence ID" value="KAJ1694240.1"/>
    <property type="molecule type" value="Genomic_DNA"/>
</dbReference>
<protein>
    <submittedName>
        <fullName evidence="5">Uncharacterized protein</fullName>
    </submittedName>
</protein>
<feature type="compositionally biased region" description="Low complexity" evidence="4">
    <location>
        <begin position="117"/>
        <end position="131"/>
    </location>
</feature>
<dbReference type="PRINTS" id="PR00320">
    <property type="entry name" value="GPROTEINBRPT"/>
</dbReference>
<dbReference type="PROSITE" id="PS50082">
    <property type="entry name" value="WD_REPEATS_2"/>
    <property type="match status" value="3"/>
</dbReference>
<comment type="caution">
    <text evidence="5">The sequence shown here is derived from an EMBL/GenBank/DDBJ whole genome shotgun (WGS) entry which is preliminary data.</text>
</comment>
<dbReference type="InterPro" id="IPR020472">
    <property type="entry name" value="WD40_PAC1"/>
</dbReference>
<dbReference type="SUPFAM" id="SSF50978">
    <property type="entry name" value="WD40 repeat-like"/>
    <property type="match status" value="1"/>
</dbReference>
<dbReference type="SMART" id="SM00320">
    <property type="entry name" value="WD40"/>
    <property type="match status" value="5"/>
</dbReference>
<keyword evidence="2" id="KW-0677">Repeat</keyword>
<dbReference type="InterPro" id="IPR036322">
    <property type="entry name" value="WD40_repeat_dom_sf"/>
</dbReference>
<evidence type="ECO:0000256" key="4">
    <source>
        <dbReference type="SAM" id="MobiDB-lite"/>
    </source>
</evidence>
<dbReference type="PANTHER" id="PTHR14221:SF0">
    <property type="entry name" value="WD REPEAT-CONTAINING PROTEIN 44"/>
    <property type="match status" value="1"/>
</dbReference>
<keyword evidence="1 3" id="KW-0853">WD repeat</keyword>
<feature type="region of interest" description="Disordered" evidence="4">
    <location>
        <begin position="101"/>
        <end position="135"/>
    </location>
</feature>
<evidence type="ECO:0000313" key="5">
    <source>
        <dbReference type="EMBL" id="KAJ1694240.1"/>
    </source>
</evidence>
<name>A0A9Q0CI10_9POAL</name>